<reference evidence="11 14" key="2">
    <citation type="submission" date="2020-07" db="EMBL/GenBank/DDBJ databases">
        <title>Organ Donor 1.</title>
        <authorList>
            <person name="Marsh A.J."/>
            <person name="Azcarate-Peril M.A."/>
        </authorList>
    </citation>
    <scope>NUCLEOTIDE SEQUENCE [LARGE SCALE GENOMIC DNA]</scope>
    <source>
        <strain evidence="11 14">AMC0712</strain>
    </source>
</reference>
<proteinExistence type="inferred from homology"/>
<dbReference type="PANTHER" id="PTHR23409:SF18">
    <property type="entry name" value="RIBONUCLEOSIDE-DIPHOSPHATE REDUCTASE SUBUNIT M2"/>
    <property type="match status" value="1"/>
</dbReference>
<evidence type="ECO:0000256" key="3">
    <source>
        <dbReference type="ARBA" id="ARBA00022723"/>
    </source>
</evidence>
<feature type="active site" evidence="9">
    <location>
        <position position="104"/>
    </location>
</feature>
<evidence type="ECO:0000256" key="10">
    <source>
        <dbReference type="PIRSR" id="PIRSR000355-2"/>
    </source>
</evidence>
<dbReference type="InterPro" id="IPR033909">
    <property type="entry name" value="RNR_small"/>
</dbReference>
<dbReference type="Proteomes" id="UP000307517">
    <property type="component" value="Unassembled WGS sequence"/>
</dbReference>
<dbReference type="SUPFAM" id="SSF47240">
    <property type="entry name" value="Ferritin-like"/>
    <property type="match status" value="1"/>
</dbReference>
<dbReference type="RefSeq" id="WP_005689406.1">
    <property type="nucleotide sequence ID" value="NZ_CABFNI010000033.1"/>
</dbReference>
<feature type="binding site" evidence="10">
    <location>
        <position position="66"/>
    </location>
    <ligand>
        <name>Fe cation</name>
        <dbReference type="ChEBI" id="CHEBI:24875"/>
        <label>1</label>
    </ligand>
</feature>
<keyword evidence="5 8" id="KW-0408">Iron</keyword>
<dbReference type="PIRSF" id="PIRSF000355">
    <property type="entry name" value="NrdB"/>
    <property type="match status" value="1"/>
</dbReference>
<dbReference type="UniPathway" id="UPA00326"/>
<dbReference type="InterPro" id="IPR009078">
    <property type="entry name" value="Ferritin-like_SF"/>
</dbReference>
<dbReference type="EMBL" id="JACCKI010000002">
    <property type="protein sequence ID" value="NZA04380.1"/>
    <property type="molecule type" value="Genomic_DNA"/>
</dbReference>
<protein>
    <recommendedName>
        <fullName evidence="8">Ribonucleoside-diphosphate reductase subunit beta</fullName>
        <ecNumber evidence="8">1.17.4.1</ecNumber>
    </recommendedName>
</protein>
<dbReference type="GO" id="GO:0046872">
    <property type="term" value="F:metal ion binding"/>
    <property type="evidence" value="ECO:0007669"/>
    <property type="project" value="UniProtKB-KW"/>
</dbReference>
<comment type="subunit">
    <text evidence="2">Tetramer of two alpha and two beta subunits.</text>
</comment>
<comment type="caution">
    <text evidence="11">The sequence shown here is derived from an EMBL/GenBank/DDBJ whole genome shotgun (WGS) entry which is preliminary data.</text>
</comment>
<dbReference type="EC" id="1.17.4.1" evidence="8"/>
<comment type="function">
    <text evidence="8">Provides the precursors necessary for DNA synthesis. Catalyzes the biosynthesis of deoxyribonucleotides from the corresponding ribonucleotides.</text>
</comment>
<dbReference type="Gene3D" id="1.10.620.20">
    <property type="entry name" value="Ribonucleotide Reductase, subunit A"/>
    <property type="match status" value="1"/>
</dbReference>
<evidence type="ECO:0000313" key="12">
    <source>
        <dbReference type="EMBL" id="THC80224.1"/>
    </source>
</evidence>
<keyword evidence="4 8" id="KW-0560">Oxidoreductase</keyword>
<dbReference type="AlphaFoldDB" id="A0A508Z724"/>
<dbReference type="InterPro" id="IPR026494">
    <property type="entry name" value="RNR_NrdF-like"/>
</dbReference>
<evidence type="ECO:0000256" key="1">
    <source>
        <dbReference type="ARBA" id="ARBA00009303"/>
    </source>
</evidence>
<dbReference type="Pfam" id="PF00268">
    <property type="entry name" value="Ribonuc_red_sm"/>
    <property type="match status" value="1"/>
</dbReference>
<evidence type="ECO:0000313" key="11">
    <source>
        <dbReference type="EMBL" id="NZA04380.1"/>
    </source>
</evidence>
<evidence type="ECO:0000256" key="2">
    <source>
        <dbReference type="ARBA" id="ARBA00011209"/>
    </source>
</evidence>
<evidence type="ECO:0000313" key="13">
    <source>
        <dbReference type="Proteomes" id="UP000307517"/>
    </source>
</evidence>
<dbReference type="GO" id="GO:0009263">
    <property type="term" value="P:deoxyribonucleotide biosynthetic process"/>
    <property type="evidence" value="ECO:0007669"/>
    <property type="project" value="UniProtKB-KW"/>
</dbReference>
<feature type="binding site" evidence="10">
    <location>
        <position position="157"/>
    </location>
    <ligand>
        <name>Fe cation</name>
        <dbReference type="ChEBI" id="CHEBI:24875"/>
        <label>2</label>
    </ligand>
</feature>
<keyword evidence="3 8" id="KW-0479">Metal-binding</keyword>
<dbReference type="PANTHER" id="PTHR23409">
    <property type="entry name" value="RIBONUCLEOSIDE-DIPHOSPHATE REDUCTASE SMALL CHAIN"/>
    <property type="match status" value="1"/>
</dbReference>
<evidence type="ECO:0000256" key="8">
    <source>
        <dbReference type="PIRNR" id="PIRNR000355"/>
    </source>
</evidence>
<feature type="binding site" evidence="10">
    <location>
        <position position="100"/>
    </location>
    <ligand>
        <name>Fe cation</name>
        <dbReference type="ChEBI" id="CHEBI:24875"/>
        <label>1</label>
    </ligand>
</feature>
<dbReference type="NCBIfam" id="NF007185">
    <property type="entry name" value="PRK09614.1-4"/>
    <property type="match status" value="1"/>
</dbReference>
<reference evidence="12 13" key="1">
    <citation type="submission" date="2019-04" db="EMBL/GenBank/DDBJ databases">
        <title>Genome Announcement to Ensure Probiotic Safety of Lactobacillus rhamnosus UBLR-58.</title>
        <authorList>
            <person name="Sulthana A."/>
            <person name="Lakshmi S.G."/>
            <person name="Madempudi R.S."/>
        </authorList>
    </citation>
    <scope>NUCLEOTIDE SEQUENCE [LARGE SCALE GENOMIC DNA]</scope>
    <source>
        <strain evidence="12 13">UBLR-58</strain>
    </source>
</reference>
<feature type="binding site" evidence="10">
    <location>
        <position position="97"/>
    </location>
    <ligand>
        <name>Fe cation</name>
        <dbReference type="ChEBI" id="CHEBI:24875"/>
        <label>2</label>
    </ligand>
</feature>
<dbReference type="NCBIfam" id="TIGR04171">
    <property type="entry name" value="RNR_1b_NrdF"/>
    <property type="match status" value="1"/>
</dbReference>
<sequence length="326" mass="37746">MVKQYIAINWNAIEDEVDKATWEKLTEQFWLDTRIPLSNDLDDWRSLSPDEQWVVGHVFGGLTLLDTLQSQDGMASLRQNIRTQQETAVLNNIQFMESVHAKSYSSIFSTLNTPAEIDEIFDWTNHNEHLQYKANKINDIYHNGSALQKKIASVFLETFLFYSGFFTPLYYLGNNKLTNVAEIIKLIIRDESVHGTYIGYKFQLGFNELPEAEQQQLQDWMYDLLYDLYENEEKYTNDLYAKTKWTDEVLTFLRYNANKALMNLGQETAFPDTADDVNPIVMNGISTSTANHDFFSQVGNGYRLGQVEAMEDDDYSFSTEDKGHKD</sequence>
<organism evidence="11 14">
    <name type="scientific">Lacticaseibacillus rhamnosus</name>
    <name type="common">Lactobacillus rhamnosus</name>
    <dbReference type="NCBI Taxonomy" id="47715"/>
    <lineage>
        <taxon>Bacteria</taxon>
        <taxon>Bacillati</taxon>
        <taxon>Bacillota</taxon>
        <taxon>Bacilli</taxon>
        <taxon>Lactobacillales</taxon>
        <taxon>Lactobacillaceae</taxon>
        <taxon>Lacticaseibacillus</taxon>
    </lineage>
</organism>
<dbReference type="InterPro" id="IPR000358">
    <property type="entry name" value="RNR_small_fam"/>
</dbReference>
<evidence type="ECO:0000256" key="7">
    <source>
        <dbReference type="ARBA" id="ARBA00047754"/>
    </source>
</evidence>
<name>A0A508Z724_LACRH</name>
<comment type="similarity">
    <text evidence="1 8">Belongs to the ribonucleoside diphosphate reductase small chain family.</text>
</comment>
<dbReference type="CDD" id="cd01049">
    <property type="entry name" value="RNRR2"/>
    <property type="match status" value="1"/>
</dbReference>
<dbReference type="GO" id="GO:0005971">
    <property type="term" value="C:ribonucleoside-diphosphate reductase complex"/>
    <property type="evidence" value="ECO:0007669"/>
    <property type="project" value="InterPro"/>
</dbReference>
<feature type="binding site" evidence="10">
    <location>
        <position position="191"/>
    </location>
    <ligand>
        <name>Fe cation</name>
        <dbReference type="ChEBI" id="CHEBI:24875"/>
        <label>2</label>
    </ligand>
</feature>
<feature type="binding site" evidence="10">
    <location>
        <position position="194"/>
    </location>
    <ligand>
        <name>Fe cation</name>
        <dbReference type="ChEBI" id="CHEBI:24875"/>
        <label>2</label>
    </ligand>
</feature>
<accession>A0A508Z724</accession>
<evidence type="ECO:0000256" key="6">
    <source>
        <dbReference type="ARBA" id="ARBA00023116"/>
    </source>
</evidence>
<evidence type="ECO:0000256" key="5">
    <source>
        <dbReference type="ARBA" id="ARBA00023004"/>
    </source>
</evidence>
<comment type="catalytic activity">
    <reaction evidence="7 8">
        <text>a 2'-deoxyribonucleoside 5'-diphosphate + [thioredoxin]-disulfide + H2O = a ribonucleoside 5'-diphosphate + [thioredoxin]-dithiol</text>
        <dbReference type="Rhea" id="RHEA:23252"/>
        <dbReference type="Rhea" id="RHEA-COMP:10698"/>
        <dbReference type="Rhea" id="RHEA-COMP:10700"/>
        <dbReference type="ChEBI" id="CHEBI:15377"/>
        <dbReference type="ChEBI" id="CHEBI:29950"/>
        <dbReference type="ChEBI" id="CHEBI:50058"/>
        <dbReference type="ChEBI" id="CHEBI:57930"/>
        <dbReference type="ChEBI" id="CHEBI:73316"/>
        <dbReference type="EC" id="1.17.4.1"/>
    </reaction>
</comment>
<dbReference type="NCBIfam" id="NF007183">
    <property type="entry name" value="PRK09614.1-2"/>
    <property type="match status" value="1"/>
</dbReference>
<feature type="binding site" evidence="10">
    <location>
        <position position="97"/>
    </location>
    <ligand>
        <name>Fe cation</name>
        <dbReference type="ChEBI" id="CHEBI:24875"/>
        <label>1</label>
    </ligand>
</feature>
<dbReference type="GO" id="GO:0004748">
    <property type="term" value="F:ribonucleoside-diphosphate reductase activity, thioredoxin disulfide as acceptor"/>
    <property type="evidence" value="ECO:0007669"/>
    <property type="project" value="UniProtKB-EC"/>
</dbReference>
<dbReference type="InterPro" id="IPR012348">
    <property type="entry name" value="RNR-like"/>
</dbReference>
<keyword evidence="6 8" id="KW-0215">Deoxyribonucleotide synthesis</keyword>
<evidence type="ECO:0000256" key="9">
    <source>
        <dbReference type="PIRSR" id="PIRSR000355-1"/>
    </source>
</evidence>
<evidence type="ECO:0000313" key="14">
    <source>
        <dbReference type="Proteomes" id="UP000552935"/>
    </source>
</evidence>
<gene>
    <name evidence="11" type="primary">nrdF</name>
    <name evidence="12" type="ORF">E6L36_07330</name>
    <name evidence="11" type="ORF">H0N82_04455</name>
</gene>
<dbReference type="Proteomes" id="UP000552935">
    <property type="component" value="Unassembled WGS sequence"/>
</dbReference>
<evidence type="ECO:0000256" key="4">
    <source>
        <dbReference type="ARBA" id="ARBA00023002"/>
    </source>
</evidence>
<comment type="cofactor">
    <cofactor evidence="8 10">
        <name>Fe cation</name>
        <dbReference type="ChEBI" id="CHEBI:24875"/>
    </cofactor>
    <text evidence="8 10">Binds 2 iron ions per subunit.</text>
</comment>
<dbReference type="EMBL" id="SSHM01000001">
    <property type="protein sequence ID" value="THC80224.1"/>
    <property type="molecule type" value="Genomic_DNA"/>
</dbReference>